<sequence length="84" mass="9453">MFQRNEVLAVLAFLAYIHTSVYAQNLNTGCFDRVHPITGISDCPQRQHLCLNPLYRTLMQQQCPKTCGLCTDVPITPPSSKSQE</sequence>
<evidence type="ECO:0000256" key="3">
    <source>
        <dbReference type="SAM" id="SignalP"/>
    </source>
</evidence>
<evidence type="ECO:0000256" key="2">
    <source>
        <dbReference type="ARBA" id="ARBA00023157"/>
    </source>
</evidence>
<dbReference type="EMBL" id="KN565202">
    <property type="protein sequence ID" value="KHJ85133.1"/>
    <property type="molecule type" value="Genomic_DNA"/>
</dbReference>
<reference evidence="5 6" key="1">
    <citation type="submission" date="2014-03" db="EMBL/GenBank/DDBJ databases">
        <title>Draft genome of the hookworm Oesophagostomum dentatum.</title>
        <authorList>
            <person name="Mitreva M."/>
        </authorList>
    </citation>
    <scope>NUCLEOTIDE SEQUENCE [LARGE SCALE GENOMIC DNA]</scope>
    <source>
        <strain evidence="5 6">OD-Hann</strain>
    </source>
</reference>
<keyword evidence="6" id="KW-1185">Reference proteome</keyword>
<organism evidence="5 6">
    <name type="scientific">Oesophagostomum dentatum</name>
    <name type="common">Nodular worm</name>
    <dbReference type="NCBI Taxonomy" id="61180"/>
    <lineage>
        <taxon>Eukaryota</taxon>
        <taxon>Metazoa</taxon>
        <taxon>Ecdysozoa</taxon>
        <taxon>Nematoda</taxon>
        <taxon>Chromadorea</taxon>
        <taxon>Rhabditida</taxon>
        <taxon>Rhabditina</taxon>
        <taxon>Rhabditomorpha</taxon>
        <taxon>Strongyloidea</taxon>
        <taxon>Strongylidae</taxon>
        <taxon>Oesophagostomum</taxon>
    </lineage>
</organism>
<evidence type="ECO:0000313" key="6">
    <source>
        <dbReference type="Proteomes" id="UP000053660"/>
    </source>
</evidence>
<evidence type="ECO:0000256" key="1">
    <source>
        <dbReference type="ARBA" id="ARBA00022729"/>
    </source>
</evidence>
<dbReference type="AlphaFoldDB" id="A0A0B1SIK3"/>
<dbReference type="PANTHER" id="PTHR46219:SF5">
    <property type="entry name" value="SHKT DOMAIN-CONTAINING PROTEIN"/>
    <property type="match status" value="1"/>
</dbReference>
<keyword evidence="1 3" id="KW-0732">Signal</keyword>
<evidence type="ECO:0000259" key="4">
    <source>
        <dbReference type="SMART" id="SM00254"/>
    </source>
</evidence>
<proteinExistence type="predicted"/>
<keyword evidence="2" id="KW-1015">Disulfide bond</keyword>
<dbReference type="Gene3D" id="1.10.10.1870">
    <property type="entry name" value="ShTK domain-like"/>
    <property type="match status" value="1"/>
</dbReference>
<dbReference type="FunFam" id="1.10.10.1940:FF:000002">
    <property type="entry name" value="PHAryngeal gland Toxin-related"/>
    <property type="match status" value="1"/>
</dbReference>
<name>A0A0B1SIK3_OESDE</name>
<feature type="signal peptide" evidence="3">
    <location>
        <begin position="1"/>
        <end position="23"/>
    </location>
</feature>
<evidence type="ECO:0000313" key="5">
    <source>
        <dbReference type="EMBL" id="KHJ85133.1"/>
    </source>
</evidence>
<protein>
    <submittedName>
        <fullName evidence="5">ShTK domain protein</fullName>
    </submittedName>
</protein>
<dbReference type="Pfam" id="PF01549">
    <property type="entry name" value="ShK"/>
    <property type="match status" value="1"/>
</dbReference>
<dbReference type="OrthoDB" id="5855340at2759"/>
<gene>
    <name evidence="5" type="ORF">OESDEN_15146</name>
</gene>
<dbReference type="PANTHER" id="PTHR46219">
    <property type="entry name" value="PROTEIN CBG11138"/>
    <property type="match status" value="1"/>
</dbReference>
<dbReference type="InterPro" id="IPR003582">
    <property type="entry name" value="ShKT_dom"/>
</dbReference>
<accession>A0A0B1SIK3</accession>
<dbReference type="SMART" id="SM00254">
    <property type="entry name" value="ShKT"/>
    <property type="match status" value="1"/>
</dbReference>
<dbReference type="Proteomes" id="UP000053660">
    <property type="component" value="Unassembled WGS sequence"/>
</dbReference>
<feature type="domain" description="ShKT" evidence="4">
    <location>
        <begin position="29"/>
        <end position="71"/>
    </location>
</feature>
<feature type="chain" id="PRO_5002064639" evidence="3">
    <location>
        <begin position="24"/>
        <end position="84"/>
    </location>
</feature>